<accession>A0AAV4T8V4</accession>
<reference evidence="1 2" key="1">
    <citation type="submission" date="2021-06" db="EMBL/GenBank/DDBJ databases">
        <title>Caerostris extrusa draft genome.</title>
        <authorList>
            <person name="Kono N."/>
            <person name="Arakawa K."/>
        </authorList>
    </citation>
    <scope>NUCLEOTIDE SEQUENCE [LARGE SCALE GENOMIC DNA]</scope>
</reference>
<comment type="caution">
    <text evidence="1">The sequence shown here is derived from an EMBL/GenBank/DDBJ whole genome shotgun (WGS) entry which is preliminary data.</text>
</comment>
<dbReference type="AlphaFoldDB" id="A0AAV4T8V4"/>
<keyword evidence="2" id="KW-1185">Reference proteome</keyword>
<protein>
    <submittedName>
        <fullName evidence="1">Uncharacterized protein</fullName>
    </submittedName>
</protein>
<evidence type="ECO:0000313" key="1">
    <source>
        <dbReference type="EMBL" id="GIY41165.1"/>
    </source>
</evidence>
<dbReference type="Proteomes" id="UP001054945">
    <property type="component" value="Unassembled WGS sequence"/>
</dbReference>
<organism evidence="1 2">
    <name type="scientific">Caerostris extrusa</name>
    <name type="common">Bark spider</name>
    <name type="synonym">Caerostris bankana</name>
    <dbReference type="NCBI Taxonomy" id="172846"/>
    <lineage>
        <taxon>Eukaryota</taxon>
        <taxon>Metazoa</taxon>
        <taxon>Ecdysozoa</taxon>
        <taxon>Arthropoda</taxon>
        <taxon>Chelicerata</taxon>
        <taxon>Arachnida</taxon>
        <taxon>Araneae</taxon>
        <taxon>Araneomorphae</taxon>
        <taxon>Entelegynae</taxon>
        <taxon>Araneoidea</taxon>
        <taxon>Araneidae</taxon>
        <taxon>Caerostris</taxon>
    </lineage>
</organism>
<dbReference type="EMBL" id="BPLR01010699">
    <property type="protein sequence ID" value="GIY41165.1"/>
    <property type="molecule type" value="Genomic_DNA"/>
</dbReference>
<name>A0AAV4T8V4_CAEEX</name>
<sequence length="106" mass="11715">MTRLAPCQNGRRLFPESTRKSMVTSHFGAKFPSCPWSDASKDVGNSYVGHLVPAKRENSAPPPLPNSDSAGGKIIHKSHLGKTRFYADDSFFLREMLAAFSFTMHS</sequence>
<gene>
    <name evidence="1" type="ORF">CEXT_747541</name>
</gene>
<evidence type="ECO:0000313" key="2">
    <source>
        <dbReference type="Proteomes" id="UP001054945"/>
    </source>
</evidence>
<proteinExistence type="predicted"/>